<feature type="transmembrane region" description="Helical" evidence="6">
    <location>
        <begin position="101"/>
        <end position="123"/>
    </location>
</feature>
<dbReference type="Pfam" id="PF04632">
    <property type="entry name" value="FUSC"/>
    <property type="match status" value="1"/>
</dbReference>
<feature type="region of interest" description="Disordered" evidence="5">
    <location>
        <begin position="424"/>
        <end position="444"/>
    </location>
</feature>
<keyword evidence="8" id="KW-1185">Reference proteome</keyword>
<feature type="transmembrane region" description="Helical" evidence="6">
    <location>
        <begin position="156"/>
        <end position="174"/>
    </location>
</feature>
<comment type="caution">
    <text evidence="7">The sequence shown here is derived from an EMBL/GenBank/DDBJ whole genome shotgun (WGS) entry which is preliminary data.</text>
</comment>
<organism evidence="7 8">
    <name type="scientific">Symbiochloris irregularis</name>
    <dbReference type="NCBI Taxonomy" id="706552"/>
    <lineage>
        <taxon>Eukaryota</taxon>
        <taxon>Viridiplantae</taxon>
        <taxon>Chlorophyta</taxon>
        <taxon>core chlorophytes</taxon>
        <taxon>Trebouxiophyceae</taxon>
        <taxon>Trebouxiales</taxon>
        <taxon>Trebouxiaceae</taxon>
        <taxon>Symbiochloris</taxon>
    </lineage>
</organism>
<dbReference type="AlphaFoldDB" id="A0AAW1PBB3"/>
<keyword evidence="3 6" id="KW-1133">Transmembrane helix</keyword>
<keyword evidence="4 6" id="KW-0472">Membrane</keyword>
<dbReference type="Proteomes" id="UP001465755">
    <property type="component" value="Unassembled WGS sequence"/>
</dbReference>
<evidence type="ECO:0000256" key="3">
    <source>
        <dbReference type="ARBA" id="ARBA00022989"/>
    </source>
</evidence>
<name>A0AAW1PBB3_9CHLO</name>
<feature type="transmembrane region" description="Helical" evidence="6">
    <location>
        <begin position="51"/>
        <end position="68"/>
    </location>
</feature>
<evidence type="ECO:0000256" key="4">
    <source>
        <dbReference type="ARBA" id="ARBA00023136"/>
    </source>
</evidence>
<feature type="transmembrane region" description="Helical" evidence="6">
    <location>
        <begin position="75"/>
        <end position="95"/>
    </location>
</feature>
<evidence type="ECO:0000256" key="6">
    <source>
        <dbReference type="SAM" id="Phobius"/>
    </source>
</evidence>
<dbReference type="GO" id="GO:0022857">
    <property type="term" value="F:transmembrane transporter activity"/>
    <property type="evidence" value="ECO:0007669"/>
    <property type="project" value="InterPro"/>
</dbReference>
<accession>A0AAW1PBB3</accession>
<comment type="subcellular location">
    <subcellularLocation>
        <location evidence="1">Membrane</location>
        <topology evidence="1">Multi-pass membrane protein</topology>
    </subcellularLocation>
</comment>
<dbReference type="PANTHER" id="PTHR31086">
    <property type="entry name" value="ALUMINUM-ACTIVATED MALATE TRANSPORTER 10"/>
    <property type="match status" value="1"/>
</dbReference>
<dbReference type="InterPro" id="IPR006726">
    <property type="entry name" value="PHBA_efflux_AaeB/fusaric-R"/>
</dbReference>
<keyword evidence="2 6" id="KW-0812">Transmembrane</keyword>
<proteinExistence type="predicted"/>
<dbReference type="GO" id="GO:0005886">
    <property type="term" value="C:plasma membrane"/>
    <property type="evidence" value="ECO:0007669"/>
    <property type="project" value="InterPro"/>
</dbReference>
<feature type="transmembrane region" description="Helical" evidence="6">
    <location>
        <begin position="12"/>
        <end position="31"/>
    </location>
</feature>
<evidence type="ECO:0000256" key="5">
    <source>
        <dbReference type="SAM" id="MobiDB-lite"/>
    </source>
</evidence>
<sequence length="514" mass="55674">MKKVEVPDFIRRAIRQGLGVGLAVCFGYIFFEQLTGVSSRAAQQWLQGCKWAAITIIVVSAPVLGKVTQVSFERTLGTIAGGLLGYVTVTLGHKMLEASDIVFTGTISSLVGGGAVIAGWALGLDYSAKLFVMTFLLVVMGTEQASDAFLVALTRISGILLGVLLSLALSVCVFPKSASHQATDNLGAALQGLIQLSQLAWDPMNDNQGVSSKNPSRPLGQTMAQGFNTLFDGVQSRLLDAEVGEGAATRPSSREEMEVKCEKVMMDIYASLARSDEFIKLSQSERFFMVINGRWCFLPLVPFLPGKKRWCLPQREMSELATSIRKVTRVLWAFRAALAEGFESVIQAMESRYPGHMLLDLRMHSQGALKDAADAFDRGQLIVQSNLEAFLHAVSELIAVSEHQRRVILGALAASIGQHVPSEVDSASDTLSQGSGGKDGHPPFRIPGRAVLQEQGGGVQTVPQLDMSKVDFFSPDAAGHSAKVRWHAFQFMMNQFGEELSPDGQYIPILPALR</sequence>
<dbReference type="EMBL" id="JALJOQ010000034">
    <property type="protein sequence ID" value="KAK9807115.1"/>
    <property type="molecule type" value="Genomic_DNA"/>
</dbReference>
<evidence type="ECO:0000256" key="1">
    <source>
        <dbReference type="ARBA" id="ARBA00004141"/>
    </source>
</evidence>
<protein>
    <submittedName>
        <fullName evidence="7">Uncharacterized protein</fullName>
    </submittedName>
</protein>
<evidence type="ECO:0000313" key="7">
    <source>
        <dbReference type="EMBL" id="KAK9807115.1"/>
    </source>
</evidence>
<evidence type="ECO:0000313" key="8">
    <source>
        <dbReference type="Proteomes" id="UP001465755"/>
    </source>
</evidence>
<evidence type="ECO:0000256" key="2">
    <source>
        <dbReference type="ARBA" id="ARBA00022692"/>
    </source>
</evidence>
<gene>
    <name evidence="7" type="ORF">WJX73_006825</name>
</gene>
<reference evidence="7 8" key="1">
    <citation type="journal article" date="2024" name="Nat. Commun.">
        <title>Phylogenomics reveals the evolutionary origins of lichenization in chlorophyte algae.</title>
        <authorList>
            <person name="Puginier C."/>
            <person name="Libourel C."/>
            <person name="Otte J."/>
            <person name="Skaloud P."/>
            <person name="Haon M."/>
            <person name="Grisel S."/>
            <person name="Petersen M."/>
            <person name="Berrin J.G."/>
            <person name="Delaux P.M."/>
            <person name="Dal Grande F."/>
            <person name="Keller J."/>
        </authorList>
    </citation>
    <scope>NUCLEOTIDE SEQUENCE [LARGE SCALE GENOMIC DNA]</scope>
    <source>
        <strain evidence="7 8">SAG 2036</strain>
    </source>
</reference>